<dbReference type="OrthoDB" id="7585987at2"/>
<dbReference type="Gene3D" id="6.10.280.50">
    <property type="match status" value="1"/>
</dbReference>
<protein>
    <submittedName>
        <fullName evidence="1">DUF465 domain-containing protein</fullName>
    </submittedName>
</protein>
<dbReference type="Proteomes" id="UP000435243">
    <property type="component" value="Unassembled WGS sequence"/>
</dbReference>
<keyword evidence="2" id="KW-1185">Reference proteome</keyword>
<reference evidence="1 2" key="1">
    <citation type="submission" date="2019-12" db="EMBL/GenBank/DDBJ databases">
        <title>Genomic-based taxomic classification of the family Erythrobacteraceae.</title>
        <authorList>
            <person name="Xu L."/>
        </authorList>
    </citation>
    <scope>NUCLEOTIDE SEQUENCE [LARGE SCALE GENOMIC DNA]</scope>
    <source>
        <strain evidence="1 2">JCM 16339</strain>
    </source>
</reference>
<gene>
    <name evidence="1" type="ORF">GRI32_06160</name>
</gene>
<dbReference type="Pfam" id="PF04325">
    <property type="entry name" value="DUF465"/>
    <property type="match status" value="1"/>
</dbReference>
<dbReference type="InterPro" id="IPR038444">
    <property type="entry name" value="DUF465_sf"/>
</dbReference>
<dbReference type="InterPro" id="IPR007420">
    <property type="entry name" value="DUF465"/>
</dbReference>
<accession>A0A844ZKL8</accession>
<dbReference type="EMBL" id="WTYY01000003">
    <property type="protein sequence ID" value="MXO88318.1"/>
    <property type="molecule type" value="Genomic_DNA"/>
</dbReference>
<organism evidence="1 2">
    <name type="scientific">Alteraurantiacibacter aestuarii</name>
    <dbReference type="NCBI Taxonomy" id="650004"/>
    <lineage>
        <taxon>Bacteria</taxon>
        <taxon>Pseudomonadati</taxon>
        <taxon>Pseudomonadota</taxon>
        <taxon>Alphaproteobacteria</taxon>
        <taxon>Sphingomonadales</taxon>
        <taxon>Erythrobacteraceae</taxon>
        <taxon>Alteraurantiacibacter</taxon>
    </lineage>
</organism>
<evidence type="ECO:0000313" key="2">
    <source>
        <dbReference type="Proteomes" id="UP000435243"/>
    </source>
</evidence>
<dbReference type="RefSeq" id="WP_160590522.1">
    <property type="nucleotide sequence ID" value="NZ_BAAAFP010000001.1"/>
</dbReference>
<sequence>MTARLYRLTLMHQRIDERLRMELKRRAPDQFALARLKKMKLRVKDLIHRHTPRFAGRFASRPITG</sequence>
<evidence type="ECO:0000313" key="1">
    <source>
        <dbReference type="EMBL" id="MXO88318.1"/>
    </source>
</evidence>
<comment type="caution">
    <text evidence="1">The sequence shown here is derived from an EMBL/GenBank/DDBJ whole genome shotgun (WGS) entry which is preliminary data.</text>
</comment>
<dbReference type="AlphaFoldDB" id="A0A844ZKL8"/>
<proteinExistence type="predicted"/>
<name>A0A844ZKL8_9SPHN</name>